<evidence type="ECO:0000259" key="11">
    <source>
        <dbReference type="Pfam" id="PF05746"/>
    </source>
</evidence>
<dbReference type="PROSITE" id="PS50861">
    <property type="entry name" value="AA_TRNA_LIGASE_II_GLYAB"/>
    <property type="match status" value="1"/>
</dbReference>
<keyword evidence="4" id="KW-0963">Cytoplasm</keyword>
<dbReference type="GO" id="GO:0004820">
    <property type="term" value="F:glycine-tRNA ligase activity"/>
    <property type="evidence" value="ECO:0007669"/>
    <property type="project" value="UniProtKB-EC"/>
</dbReference>
<protein>
    <recommendedName>
        <fullName evidence="3">glycine--tRNA ligase</fullName>
        <ecNumber evidence="3">6.1.1.14</ecNumber>
    </recommendedName>
</protein>
<keyword evidence="5" id="KW-0436">Ligase</keyword>
<dbReference type="PANTHER" id="PTHR30075:SF2">
    <property type="entry name" value="GLYCINE--TRNA LIGASE, CHLOROPLASTIC_MITOCHONDRIAL 2"/>
    <property type="match status" value="1"/>
</dbReference>
<dbReference type="GO" id="GO:0005739">
    <property type="term" value="C:mitochondrion"/>
    <property type="evidence" value="ECO:0007669"/>
    <property type="project" value="TreeGrafter"/>
</dbReference>
<accession>A0A8R7UWT9</accession>
<keyword evidence="13" id="KW-1185">Reference proteome</keyword>
<dbReference type="Gramene" id="TuG1812G0700000005.01.T01">
    <property type="protein sequence ID" value="TuG1812G0700000005.01.T01"/>
    <property type="gene ID" value="TuG1812G0700000005.01"/>
</dbReference>
<keyword evidence="9" id="KW-0030">Aminoacyl-tRNA synthetase</keyword>
<name>A0A8R7UWT9_TRIUA</name>
<comment type="subcellular location">
    <subcellularLocation>
        <location evidence="1">Cytoplasm</location>
    </subcellularLocation>
</comment>
<comment type="similarity">
    <text evidence="2">Belongs to the class-II aminoacyl-tRNA synthetase family.</text>
</comment>
<keyword evidence="7" id="KW-0067">ATP-binding</keyword>
<evidence type="ECO:0000256" key="8">
    <source>
        <dbReference type="ARBA" id="ARBA00022917"/>
    </source>
</evidence>
<feature type="domain" description="DALR anticodon binding" evidence="11">
    <location>
        <begin position="214"/>
        <end position="308"/>
    </location>
</feature>
<dbReference type="GO" id="GO:0006420">
    <property type="term" value="P:arginyl-tRNA aminoacylation"/>
    <property type="evidence" value="ECO:0007669"/>
    <property type="project" value="InterPro"/>
</dbReference>
<reference evidence="12" key="3">
    <citation type="submission" date="2022-06" db="UniProtKB">
        <authorList>
            <consortium name="EnsemblPlants"/>
        </authorList>
    </citation>
    <scope>IDENTIFICATION</scope>
</reference>
<reference evidence="13" key="1">
    <citation type="journal article" date="2013" name="Nature">
        <title>Draft genome of the wheat A-genome progenitor Triticum urartu.</title>
        <authorList>
            <person name="Ling H.Q."/>
            <person name="Zhao S."/>
            <person name="Liu D."/>
            <person name="Wang J."/>
            <person name="Sun H."/>
            <person name="Zhang C."/>
            <person name="Fan H."/>
            <person name="Li D."/>
            <person name="Dong L."/>
            <person name="Tao Y."/>
            <person name="Gao C."/>
            <person name="Wu H."/>
            <person name="Li Y."/>
            <person name="Cui Y."/>
            <person name="Guo X."/>
            <person name="Zheng S."/>
            <person name="Wang B."/>
            <person name="Yu K."/>
            <person name="Liang Q."/>
            <person name="Yang W."/>
            <person name="Lou X."/>
            <person name="Chen J."/>
            <person name="Feng M."/>
            <person name="Jian J."/>
            <person name="Zhang X."/>
            <person name="Luo G."/>
            <person name="Jiang Y."/>
            <person name="Liu J."/>
            <person name="Wang Z."/>
            <person name="Sha Y."/>
            <person name="Zhang B."/>
            <person name="Wu H."/>
            <person name="Tang D."/>
            <person name="Shen Q."/>
            <person name="Xue P."/>
            <person name="Zou S."/>
            <person name="Wang X."/>
            <person name="Liu X."/>
            <person name="Wang F."/>
            <person name="Yang Y."/>
            <person name="An X."/>
            <person name="Dong Z."/>
            <person name="Zhang K."/>
            <person name="Zhang X."/>
            <person name="Luo M.C."/>
            <person name="Dvorak J."/>
            <person name="Tong Y."/>
            <person name="Wang J."/>
            <person name="Yang H."/>
            <person name="Li Z."/>
            <person name="Wang D."/>
            <person name="Zhang A."/>
            <person name="Wang J."/>
        </authorList>
    </citation>
    <scope>NUCLEOTIDE SEQUENCE</scope>
    <source>
        <strain evidence="13">cv. G1812</strain>
    </source>
</reference>
<dbReference type="EC" id="6.1.1.14" evidence="3"/>
<dbReference type="GO" id="GO:0006426">
    <property type="term" value="P:glycyl-tRNA aminoacylation"/>
    <property type="evidence" value="ECO:0007669"/>
    <property type="project" value="InterPro"/>
</dbReference>
<dbReference type="PANTHER" id="PTHR30075">
    <property type="entry name" value="GLYCYL-TRNA SYNTHETASE"/>
    <property type="match status" value="1"/>
</dbReference>
<dbReference type="GO" id="GO:0009570">
    <property type="term" value="C:chloroplast stroma"/>
    <property type="evidence" value="ECO:0007669"/>
    <property type="project" value="TreeGrafter"/>
</dbReference>
<proteinExistence type="inferred from homology"/>
<keyword evidence="6" id="KW-0547">Nucleotide-binding</keyword>
<dbReference type="AlphaFoldDB" id="A0A8R7UWT9"/>
<evidence type="ECO:0000256" key="3">
    <source>
        <dbReference type="ARBA" id="ARBA00012829"/>
    </source>
</evidence>
<dbReference type="Pfam" id="PF05746">
    <property type="entry name" value="DALR_1"/>
    <property type="match status" value="1"/>
</dbReference>
<dbReference type="InterPro" id="IPR006194">
    <property type="entry name" value="Gly-tRNA-synth_heterodimer"/>
</dbReference>
<dbReference type="Proteomes" id="UP000015106">
    <property type="component" value="Chromosome 7"/>
</dbReference>
<evidence type="ECO:0000256" key="9">
    <source>
        <dbReference type="ARBA" id="ARBA00023146"/>
    </source>
</evidence>
<dbReference type="InterPro" id="IPR008909">
    <property type="entry name" value="DALR_anticod-bd"/>
</dbReference>
<evidence type="ECO:0000256" key="10">
    <source>
        <dbReference type="ARBA" id="ARBA00047937"/>
    </source>
</evidence>
<dbReference type="InterPro" id="IPR015944">
    <property type="entry name" value="Gly-tRNA-synth_bsu"/>
</dbReference>
<evidence type="ECO:0000313" key="13">
    <source>
        <dbReference type="Proteomes" id="UP000015106"/>
    </source>
</evidence>
<dbReference type="Pfam" id="PF02092">
    <property type="entry name" value="tRNA_synt_2f"/>
    <property type="match status" value="1"/>
</dbReference>
<dbReference type="GO" id="GO:0005524">
    <property type="term" value="F:ATP binding"/>
    <property type="evidence" value="ECO:0007669"/>
    <property type="project" value="UniProtKB-KW"/>
</dbReference>
<evidence type="ECO:0000256" key="2">
    <source>
        <dbReference type="ARBA" id="ARBA00008226"/>
    </source>
</evidence>
<evidence type="ECO:0000256" key="6">
    <source>
        <dbReference type="ARBA" id="ARBA00022741"/>
    </source>
</evidence>
<dbReference type="SUPFAM" id="SSF109604">
    <property type="entry name" value="HD-domain/PDEase-like"/>
    <property type="match status" value="1"/>
</dbReference>
<evidence type="ECO:0000256" key="7">
    <source>
        <dbReference type="ARBA" id="ARBA00022840"/>
    </source>
</evidence>
<sequence>MLLQRLTLVLGINKRMIPVVKDAAALAMSDLATSIVTEFTSLAGIMARHYASRDGLPEEIAEALFEITLPRFSGDVFPKTDAGIVLAVADRLDSLVGLFGAGCQPSSSNDPFGLRRISYGLVQILVENKKNFDLMKALTLVVEVQPIRIDSDVINEVVQFVTRRLEQLLVDEGINYEIVRSVLMERANCPYLASQTAVEMEAFSRTEDFPKIVEAYSRPVRIIRGKQIESAWEVDASAFEIEEEKALWSAYLEAADKIHPGVDVKTFAEASLLLIQPLEDFFNNVFVMAENERIRNNRLALLQKVASLTKGIADLSVLPGF</sequence>
<dbReference type="EnsemblPlants" id="TuG1812G0700000005.01.T01">
    <property type="protein sequence ID" value="TuG1812G0700000005.01.T01"/>
    <property type="gene ID" value="TuG1812G0700000005.01"/>
</dbReference>
<reference evidence="12" key="2">
    <citation type="submission" date="2018-03" db="EMBL/GenBank/DDBJ databases">
        <title>The Triticum urartu genome reveals the dynamic nature of wheat genome evolution.</title>
        <authorList>
            <person name="Ling H."/>
            <person name="Ma B."/>
            <person name="Shi X."/>
            <person name="Liu H."/>
            <person name="Dong L."/>
            <person name="Sun H."/>
            <person name="Cao Y."/>
            <person name="Gao Q."/>
            <person name="Zheng S."/>
            <person name="Li Y."/>
            <person name="Yu Y."/>
            <person name="Du H."/>
            <person name="Qi M."/>
            <person name="Li Y."/>
            <person name="Yu H."/>
            <person name="Cui Y."/>
            <person name="Wang N."/>
            <person name="Chen C."/>
            <person name="Wu H."/>
            <person name="Zhao Y."/>
            <person name="Zhang J."/>
            <person name="Li Y."/>
            <person name="Zhou W."/>
            <person name="Zhang B."/>
            <person name="Hu W."/>
            <person name="Eijk M."/>
            <person name="Tang J."/>
            <person name="Witsenboer H."/>
            <person name="Zhao S."/>
            <person name="Li Z."/>
            <person name="Zhang A."/>
            <person name="Wang D."/>
            <person name="Liang C."/>
        </authorList>
    </citation>
    <scope>NUCLEOTIDE SEQUENCE [LARGE SCALE GENOMIC DNA]</scope>
    <source>
        <strain evidence="12">cv. G1812</strain>
    </source>
</reference>
<keyword evidence="8" id="KW-0648">Protein biosynthesis</keyword>
<evidence type="ECO:0000256" key="5">
    <source>
        <dbReference type="ARBA" id="ARBA00022598"/>
    </source>
</evidence>
<dbReference type="GO" id="GO:0004814">
    <property type="term" value="F:arginine-tRNA ligase activity"/>
    <property type="evidence" value="ECO:0007669"/>
    <property type="project" value="InterPro"/>
</dbReference>
<evidence type="ECO:0000256" key="4">
    <source>
        <dbReference type="ARBA" id="ARBA00022490"/>
    </source>
</evidence>
<evidence type="ECO:0000256" key="1">
    <source>
        <dbReference type="ARBA" id="ARBA00004496"/>
    </source>
</evidence>
<evidence type="ECO:0000313" key="12">
    <source>
        <dbReference type="EnsemblPlants" id="TuG1812G0700000005.01.T01"/>
    </source>
</evidence>
<comment type="catalytic activity">
    <reaction evidence="10">
        <text>tRNA(Gly) + glycine + ATP = glycyl-tRNA(Gly) + AMP + diphosphate</text>
        <dbReference type="Rhea" id="RHEA:16013"/>
        <dbReference type="Rhea" id="RHEA-COMP:9664"/>
        <dbReference type="Rhea" id="RHEA-COMP:9683"/>
        <dbReference type="ChEBI" id="CHEBI:30616"/>
        <dbReference type="ChEBI" id="CHEBI:33019"/>
        <dbReference type="ChEBI" id="CHEBI:57305"/>
        <dbReference type="ChEBI" id="CHEBI:78442"/>
        <dbReference type="ChEBI" id="CHEBI:78522"/>
        <dbReference type="ChEBI" id="CHEBI:456215"/>
        <dbReference type="EC" id="6.1.1.14"/>
    </reaction>
</comment>
<organism evidence="12 13">
    <name type="scientific">Triticum urartu</name>
    <name type="common">Red wild einkorn</name>
    <name type="synonym">Crithodium urartu</name>
    <dbReference type="NCBI Taxonomy" id="4572"/>
    <lineage>
        <taxon>Eukaryota</taxon>
        <taxon>Viridiplantae</taxon>
        <taxon>Streptophyta</taxon>
        <taxon>Embryophyta</taxon>
        <taxon>Tracheophyta</taxon>
        <taxon>Spermatophyta</taxon>
        <taxon>Magnoliopsida</taxon>
        <taxon>Liliopsida</taxon>
        <taxon>Poales</taxon>
        <taxon>Poaceae</taxon>
        <taxon>BOP clade</taxon>
        <taxon>Pooideae</taxon>
        <taxon>Triticodae</taxon>
        <taxon>Triticeae</taxon>
        <taxon>Triticinae</taxon>
        <taxon>Triticum</taxon>
    </lineage>
</organism>